<dbReference type="InterPro" id="IPR031394">
    <property type="entry name" value="MUSTN1"/>
</dbReference>
<dbReference type="GO" id="GO:0032541">
    <property type="term" value="C:cortical endoplasmic reticulum"/>
    <property type="evidence" value="ECO:0007669"/>
    <property type="project" value="TreeGrafter"/>
</dbReference>
<protein>
    <recommendedName>
        <fullName evidence="2">Musculoskeletal embryonic nuclear protein 1</fullName>
    </recommendedName>
</protein>
<evidence type="ECO:0000256" key="4">
    <source>
        <dbReference type="ARBA" id="ARBA00044950"/>
    </source>
</evidence>
<gene>
    <name evidence="8" type="primary">LOC117351224</name>
</gene>
<organism evidence="7 8">
    <name type="scientific">Geotrypetes seraphini</name>
    <name type="common">Gaboon caecilian</name>
    <name type="synonym">Caecilia seraphini</name>
    <dbReference type="NCBI Taxonomy" id="260995"/>
    <lineage>
        <taxon>Eukaryota</taxon>
        <taxon>Metazoa</taxon>
        <taxon>Chordata</taxon>
        <taxon>Craniata</taxon>
        <taxon>Vertebrata</taxon>
        <taxon>Euteleostomi</taxon>
        <taxon>Amphibia</taxon>
        <taxon>Gymnophiona</taxon>
        <taxon>Geotrypetes</taxon>
    </lineage>
</organism>
<dbReference type="Pfam" id="PF12400">
    <property type="entry name" value="STIMATE"/>
    <property type="match status" value="1"/>
</dbReference>
<name>A0A6P8PKL1_GEOSA</name>
<accession>A0A6P8PKL1</accession>
<comment type="subcellular location">
    <subcellularLocation>
        <location evidence="1">Nucleus</location>
    </subcellularLocation>
</comment>
<dbReference type="RefSeq" id="XP_033782120.1">
    <property type="nucleotide sequence ID" value="XM_033926229.1"/>
</dbReference>
<evidence type="ECO:0000256" key="1">
    <source>
        <dbReference type="ARBA" id="ARBA00004123"/>
    </source>
</evidence>
<feature type="transmembrane region" description="Helical" evidence="6">
    <location>
        <begin position="81"/>
        <end position="99"/>
    </location>
</feature>
<dbReference type="Proteomes" id="UP000515159">
    <property type="component" value="Chromosome 17"/>
</dbReference>
<keyword evidence="7" id="KW-1185">Reference proteome</keyword>
<sequence length="375" mass="42081">MPPAPVANSSSSLSLATRPSPPSAAASRGCGDGALMDHFGIFLQGLLGVVAFSTLMLKRFREPKHERRPWKIWFLDTSKQAIGMLFIHFANVYLSGLTGEDPCSLYLINFLLDATLGMLLIYAGVRAVSSLVEWQQWESLRFGEYGEPLQCTSWVGQCALYIVIMMFEKTIIIIVLLIPQWKKVATLNPIENPQLELAIVMLIVPFFVNALMFWVVDNFLMKKGKTKAKLEEKEAGPDSRNGNKVRYRRAASHEESESEILISADDEMEESEAEEDIRRLTNLKPVKKKKHRFGLPISCQGAPVKKKRPVMKEEDLKGARNKLSSNQEMRSKTYQVMKECEQSGTAAPSVFSRDRTGTETVFEKPKEGPAKSVFG</sequence>
<evidence type="ECO:0000313" key="8">
    <source>
        <dbReference type="RefSeq" id="XP_033782120.1"/>
    </source>
</evidence>
<dbReference type="GO" id="GO:0016020">
    <property type="term" value="C:membrane"/>
    <property type="evidence" value="ECO:0007669"/>
    <property type="project" value="TreeGrafter"/>
</dbReference>
<dbReference type="GO" id="GO:0005634">
    <property type="term" value="C:nucleus"/>
    <property type="evidence" value="ECO:0007669"/>
    <property type="project" value="UniProtKB-SubCell"/>
</dbReference>
<dbReference type="PANTHER" id="PTHR31735">
    <property type="entry name" value="VACUOLAR MEMBRANE PROTEIN YPL162C"/>
    <property type="match status" value="1"/>
</dbReference>
<feature type="transmembrane region" description="Helical" evidence="6">
    <location>
        <begin position="198"/>
        <end position="220"/>
    </location>
</feature>
<dbReference type="AlphaFoldDB" id="A0A6P8PKL1"/>
<proteinExistence type="inferred from homology"/>
<evidence type="ECO:0000313" key="7">
    <source>
        <dbReference type="Proteomes" id="UP000515159"/>
    </source>
</evidence>
<dbReference type="PANTHER" id="PTHR31735:SF2">
    <property type="entry name" value="STORE-OPERATED CALCIUM ENTRY REGULATOR STIMATE"/>
    <property type="match status" value="1"/>
</dbReference>
<dbReference type="GeneID" id="117351224"/>
<feature type="transmembrane region" description="Helical" evidence="6">
    <location>
        <begin position="105"/>
        <end position="125"/>
    </location>
</feature>
<reference evidence="8" key="1">
    <citation type="submission" date="2025-08" db="UniProtKB">
        <authorList>
            <consortium name="RefSeq"/>
        </authorList>
    </citation>
    <scope>IDENTIFICATION</scope>
</reference>
<feature type="region of interest" description="Disordered" evidence="5">
    <location>
        <begin position="230"/>
        <end position="260"/>
    </location>
</feature>
<dbReference type="FunCoup" id="A0A6P8PKL1">
    <property type="interactions" value="314"/>
</dbReference>
<dbReference type="GO" id="GO:0005246">
    <property type="term" value="F:calcium channel regulator activity"/>
    <property type="evidence" value="ECO:0007669"/>
    <property type="project" value="TreeGrafter"/>
</dbReference>
<keyword evidence="3" id="KW-0539">Nucleus</keyword>
<comment type="similarity">
    <text evidence="4">Belongs to the MUSTN1 family.</text>
</comment>
<dbReference type="GO" id="GO:0042246">
    <property type="term" value="P:tissue regeneration"/>
    <property type="evidence" value="ECO:0007669"/>
    <property type="project" value="InterPro"/>
</dbReference>
<evidence type="ECO:0000256" key="5">
    <source>
        <dbReference type="SAM" id="MobiDB-lite"/>
    </source>
</evidence>
<feature type="compositionally biased region" description="Polar residues" evidence="5">
    <location>
        <begin position="322"/>
        <end position="334"/>
    </location>
</feature>
<dbReference type="Pfam" id="PF15682">
    <property type="entry name" value="Mustang"/>
    <property type="match status" value="1"/>
</dbReference>
<dbReference type="InterPro" id="IPR022127">
    <property type="entry name" value="STIMATE/YPL162C"/>
</dbReference>
<dbReference type="InParanoid" id="A0A6P8PKL1"/>
<keyword evidence="6" id="KW-0472">Membrane</keyword>
<evidence type="ECO:0000256" key="3">
    <source>
        <dbReference type="ARBA" id="ARBA00023242"/>
    </source>
</evidence>
<evidence type="ECO:0000256" key="6">
    <source>
        <dbReference type="SAM" id="Phobius"/>
    </source>
</evidence>
<dbReference type="OrthoDB" id="431202at2759"/>
<evidence type="ECO:0000256" key="2">
    <source>
        <dbReference type="ARBA" id="ARBA00018401"/>
    </source>
</evidence>
<feature type="region of interest" description="Disordered" evidence="5">
    <location>
        <begin position="302"/>
        <end position="375"/>
    </location>
</feature>
<feature type="transmembrane region" description="Helical" evidence="6">
    <location>
        <begin position="41"/>
        <end position="60"/>
    </location>
</feature>
<keyword evidence="6" id="KW-1133">Transmembrane helix</keyword>
<feature type="compositionally biased region" description="Basic and acidic residues" evidence="5">
    <location>
        <begin position="352"/>
        <end position="369"/>
    </location>
</feature>
<dbReference type="GO" id="GO:0035988">
    <property type="term" value="P:chondrocyte proliferation"/>
    <property type="evidence" value="ECO:0007669"/>
    <property type="project" value="InterPro"/>
</dbReference>
<feature type="region of interest" description="Disordered" evidence="5">
    <location>
        <begin position="1"/>
        <end position="25"/>
    </location>
</feature>
<keyword evidence="6" id="KW-0812">Transmembrane</keyword>
<dbReference type="GO" id="GO:0002062">
    <property type="term" value="P:chondrocyte differentiation"/>
    <property type="evidence" value="ECO:0007669"/>
    <property type="project" value="InterPro"/>
</dbReference>
<feature type="transmembrane region" description="Helical" evidence="6">
    <location>
        <begin position="158"/>
        <end position="178"/>
    </location>
</feature>